<keyword evidence="2" id="KW-0472">Membrane</keyword>
<feature type="region of interest" description="Disordered" evidence="1">
    <location>
        <begin position="95"/>
        <end position="125"/>
    </location>
</feature>
<keyword evidence="2" id="KW-1133">Transmembrane helix</keyword>
<proteinExistence type="predicted"/>
<evidence type="ECO:0000313" key="3">
    <source>
        <dbReference type="EMBL" id="SEN18496.1"/>
    </source>
</evidence>
<dbReference type="EMBL" id="FOCG01000008">
    <property type="protein sequence ID" value="SEN18496.1"/>
    <property type="molecule type" value="Genomic_DNA"/>
</dbReference>
<feature type="region of interest" description="Disordered" evidence="1">
    <location>
        <begin position="36"/>
        <end position="66"/>
    </location>
</feature>
<evidence type="ECO:0000256" key="1">
    <source>
        <dbReference type="SAM" id="MobiDB-lite"/>
    </source>
</evidence>
<evidence type="ECO:0000256" key="2">
    <source>
        <dbReference type="SAM" id="Phobius"/>
    </source>
</evidence>
<accession>A0A1H8EGG1</accession>
<feature type="transmembrane region" description="Helical" evidence="2">
    <location>
        <begin position="130"/>
        <end position="149"/>
    </location>
</feature>
<keyword evidence="4" id="KW-1185">Reference proteome</keyword>
<organism evidence="3 4">
    <name type="scientific">Hydrogenoanaerobacterium saccharovorans</name>
    <dbReference type="NCBI Taxonomy" id="474960"/>
    <lineage>
        <taxon>Bacteria</taxon>
        <taxon>Bacillati</taxon>
        <taxon>Bacillota</taxon>
        <taxon>Clostridia</taxon>
        <taxon>Eubacteriales</taxon>
        <taxon>Oscillospiraceae</taxon>
        <taxon>Hydrogenoanaerobacterium</taxon>
    </lineage>
</organism>
<gene>
    <name evidence="3" type="ORF">SAMN05216180_3009</name>
</gene>
<dbReference type="RefSeq" id="WP_205408631.1">
    <property type="nucleotide sequence ID" value="NZ_FOCG01000008.1"/>
</dbReference>
<sequence>QAEVKADEDGWIEFSITHCSDYVVSASAIKGAVKVSKPAPAQKAAPVDEPQKEQTTAVNPETGGKDNTLAAVAVETAEKTEQPAVTEQAKVAVAEKAETAPKAEKTIAQSDDTAAKENAPVQESNSPNPVLLGFILLATLAVVTGMILFKCRSNSK</sequence>
<name>A0A1H8EGG1_9FIRM</name>
<feature type="non-terminal residue" evidence="3">
    <location>
        <position position="1"/>
    </location>
</feature>
<dbReference type="AlphaFoldDB" id="A0A1H8EGG1"/>
<feature type="compositionally biased region" description="Basic and acidic residues" evidence="1">
    <location>
        <begin position="95"/>
        <end position="105"/>
    </location>
</feature>
<evidence type="ECO:0000313" key="4">
    <source>
        <dbReference type="Proteomes" id="UP000199158"/>
    </source>
</evidence>
<keyword evidence="2" id="KW-0812">Transmembrane</keyword>
<protein>
    <submittedName>
        <fullName evidence="3">Uncharacterized protein</fullName>
    </submittedName>
</protein>
<dbReference type="Proteomes" id="UP000199158">
    <property type="component" value="Unassembled WGS sequence"/>
</dbReference>
<reference evidence="3 4" key="1">
    <citation type="submission" date="2016-10" db="EMBL/GenBank/DDBJ databases">
        <authorList>
            <person name="de Groot N.N."/>
        </authorList>
    </citation>
    <scope>NUCLEOTIDE SEQUENCE [LARGE SCALE GENOMIC DNA]</scope>
    <source>
        <strain evidence="3 4">CGMCC 1.5070</strain>
    </source>
</reference>